<protein>
    <submittedName>
        <fullName evidence="6">TetR/AcrR family transcriptional regulator</fullName>
    </submittedName>
</protein>
<dbReference type="Pfam" id="PF16859">
    <property type="entry name" value="TetR_C_11"/>
    <property type="match status" value="1"/>
</dbReference>
<name>A0ABY4ZVH7_9CAUL</name>
<keyword evidence="3" id="KW-0804">Transcription</keyword>
<organism evidence="6 7">
    <name type="scientific">Caulobacter segnis</name>
    <dbReference type="NCBI Taxonomy" id="88688"/>
    <lineage>
        <taxon>Bacteria</taxon>
        <taxon>Pseudomonadati</taxon>
        <taxon>Pseudomonadota</taxon>
        <taxon>Alphaproteobacteria</taxon>
        <taxon>Caulobacterales</taxon>
        <taxon>Caulobacteraceae</taxon>
        <taxon>Caulobacter</taxon>
    </lineage>
</organism>
<reference evidence="6 7" key="1">
    <citation type="submission" date="2022-04" db="EMBL/GenBank/DDBJ databases">
        <title>Genome sequence of soybean root-associated Caulobacter segnis RL271.</title>
        <authorList>
            <person name="Longley R."/>
            <person name="Bonito G."/>
            <person name="Trigodet F."/>
            <person name="Crosson S."/>
            <person name="Fiebig A."/>
        </authorList>
    </citation>
    <scope>NUCLEOTIDE SEQUENCE [LARGE SCALE GENOMIC DNA]</scope>
    <source>
        <strain evidence="6 7">RL271</strain>
    </source>
</reference>
<evidence type="ECO:0000313" key="6">
    <source>
        <dbReference type="EMBL" id="USQ96695.1"/>
    </source>
</evidence>
<keyword evidence="1" id="KW-0805">Transcription regulation</keyword>
<dbReference type="Proteomes" id="UP001057520">
    <property type="component" value="Chromosome"/>
</dbReference>
<dbReference type="SUPFAM" id="SSF46689">
    <property type="entry name" value="Homeodomain-like"/>
    <property type="match status" value="1"/>
</dbReference>
<keyword evidence="2 4" id="KW-0238">DNA-binding</keyword>
<dbReference type="Pfam" id="PF00440">
    <property type="entry name" value="TetR_N"/>
    <property type="match status" value="1"/>
</dbReference>
<dbReference type="PANTHER" id="PTHR30055">
    <property type="entry name" value="HTH-TYPE TRANSCRIPTIONAL REGULATOR RUTR"/>
    <property type="match status" value="1"/>
</dbReference>
<dbReference type="PROSITE" id="PS50977">
    <property type="entry name" value="HTH_TETR_2"/>
    <property type="match status" value="1"/>
</dbReference>
<dbReference type="InterPro" id="IPR009057">
    <property type="entry name" value="Homeodomain-like_sf"/>
</dbReference>
<evidence type="ECO:0000256" key="3">
    <source>
        <dbReference type="ARBA" id="ARBA00023163"/>
    </source>
</evidence>
<evidence type="ECO:0000313" key="7">
    <source>
        <dbReference type="Proteomes" id="UP001057520"/>
    </source>
</evidence>
<dbReference type="PANTHER" id="PTHR30055:SF148">
    <property type="entry name" value="TETR-FAMILY TRANSCRIPTIONAL REGULATOR"/>
    <property type="match status" value="1"/>
</dbReference>
<dbReference type="EMBL" id="CP096040">
    <property type="protein sequence ID" value="USQ96695.1"/>
    <property type="molecule type" value="Genomic_DNA"/>
</dbReference>
<dbReference type="Gene3D" id="1.10.10.60">
    <property type="entry name" value="Homeodomain-like"/>
    <property type="match status" value="1"/>
</dbReference>
<accession>A0ABY4ZVH7</accession>
<evidence type="ECO:0000256" key="2">
    <source>
        <dbReference type="ARBA" id="ARBA00023125"/>
    </source>
</evidence>
<dbReference type="Gene3D" id="1.10.357.10">
    <property type="entry name" value="Tetracycline Repressor, domain 2"/>
    <property type="match status" value="1"/>
</dbReference>
<dbReference type="InterPro" id="IPR050109">
    <property type="entry name" value="HTH-type_TetR-like_transc_reg"/>
</dbReference>
<dbReference type="SUPFAM" id="SSF48498">
    <property type="entry name" value="Tetracyclin repressor-like, C-terminal domain"/>
    <property type="match status" value="1"/>
</dbReference>
<gene>
    <name evidence="6" type="ORF">MZV50_03680</name>
</gene>
<evidence type="ECO:0000256" key="4">
    <source>
        <dbReference type="PROSITE-ProRule" id="PRU00335"/>
    </source>
</evidence>
<evidence type="ECO:0000259" key="5">
    <source>
        <dbReference type="PROSITE" id="PS50977"/>
    </source>
</evidence>
<evidence type="ECO:0000256" key="1">
    <source>
        <dbReference type="ARBA" id="ARBA00023015"/>
    </source>
</evidence>
<dbReference type="InterPro" id="IPR001647">
    <property type="entry name" value="HTH_TetR"/>
</dbReference>
<sequence>MRRVNEGDVTVPAKNADKRVERSKAKVMAETYRQLSRAGVGGVSIDEIARNSGVAKTTIYRHWPSRSALVIDACSSLGSNVEAPDTGDIRADLISLLVNLAEQLQNASWSSVYPSIIDAAERDAEIATMQRALHAAFMAPIETVVERGKAKGQPGPERSTSSLVASLVGPLFYRRWFSKEKIDERFVADVVDGTIPLRPKV</sequence>
<keyword evidence="7" id="KW-1185">Reference proteome</keyword>
<feature type="domain" description="HTH tetR-type" evidence="5">
    <location>
        <begin position="21"/>
        <end position="81"/>
    </location>
</feature>
<dbReference type="InterPro" id="IPR036271">
    <property type="entry name" value="Tet_transcr_reg_TetR-rel_C_sf"/>
</dbReference>
<dbReference type="InterPro" id="IPR011075">
    <property type="entry name" value="TetR_C"/>
</dbReference>
<feature type="DNA-binding region" description="H-T-H motif" evidence="4">
    <location>
        <begin position="44"/>
        <end position="63"/>
    </location>
</feature>
<proteinExistence type="predicted"/>